<gene>
    <name evidence="3" type="ORF">AVDCRST_MAG53-670</name>
</gene>
<proteinExistence type="predicted"/>
<keyword evidence="2" id="KW-1133">Transmembrane helix</keyword>
<evidence type="ECO:0000256" key="1">
    <source>
        <dbReference type="SAM" id="MobiDB-lite"/>
    </source>
</evidence>
<evidence type="ECO:0000256" key="2">
    <source>
        <dbReference type="SAM" id="Phobius"/>
    </source>
</evidence>
<name>A0A6J4S167_9ACTN</name>
<accession>A0A6J4S167</accession>
<keyword evidence="2" id="KW-0812">Transmembrane</keyword>
<keyword evidence="2" id="KW-0472">Membrane</keyword>
<dbReference type="Gene3D" id="2.60.40.1930">
    <property type="match status" value="1"/>
</dbReference>
<organism evidence="3">
    <name type="scientific">uncultured Solirubrobacteraceae bacterium</name>
    <dbReference type="NCBI Taxonomy" id="1162706"/>
    <lineage>
        <taxon>Bacteria</taxon>
        <taxon>Bacillati</taxon>
        <taxon>Actinomycetota</taxon>
        <taxon>Thermoleophilia</taxon>
        <taxon>Solirubrobacterales</taxon>
        <taxon>Solirubrobacteraceae</taxon>
        <taxon>environmental samples</taxon>
    </lineage>
</organism>
<feature type="compositionally biased region" description="Polar residues" evidence="1">
    <location>
        <begin position="196"/>
        <end position="227"/>
    </location>
</feature>
<evidence type="ECO:0000313" key="3">
    <source>
        <dbReference type="EMBL" id="CAA9482268.1"/>
    </source>
</evidence>
<protein>
    <recommendedName>
        <fullName evidence="4">Macroglobulin domain-containing protein</fullName>
    </recommendedName>
</protein>
<feature type="region of interest" description="Disordered" evidence="1">
    <location>
        <begin position="256"/>
        <end position="318"/>
    </location>
</feature>
<feature type="compositionally biased region" description="Low complexity" evidence="1">
    <location>
        <begin position="143"/>
        <end position="184"/>
    </location>
</feature>
<dbReference type="AlphaFoldDB" id="A0A6J4S167"/>
<evidence type="ECO:0008006" key="4">
    <source>
        <dbReference type="Google" id="ProtNLM"/>
    </source>
</evidence>
<feature type="compositionally biased region" description="Low complexity" evidence="1">
    <location>
        <begin position="261"/>
        <end position="284"/>
    </location>
</feature>
<sequence>MRGVRSTHERRRRGLTVAVLALTASILVPAAIALACNPQAYLTIDRSSYAPGESVRVAGSFFRGDADITVSVDRTGQSQTVRTTANGAFSTTFAMPQNAPTGGYSVQAIGFEANGDVIPGLPARGSFSVAAGAPASTQTSDEQQAQPAGQPAAQTSAPAPAAQPSQSAAQPAAAPQRSRPAQRQTFREPPVFSEPDVQQSRAERGSTGSTATESRSPAQSDTATSNGRQVFAGSVAPAPSFTTVLPAPRVVVAGPGASAQAARPRGASESRSAAGRSQQQPSPAVSRQTSEQTASDDLWSALSPGQSPSVLPVTGDGMAVESTSTGSGLALGLLLASGAVLALLGGLAVADARRRRVRVR</sequence>
<feature type="transmembrane region" description="Helical" evidence="2">
    <location>
        <begin position="328"/>
        <end position="350"/>
    </location>
</feature>
<feature type="region of interest" description="Disordered" evidence="1">
    <location>
        <begin position="130"/>
        <end position="227"/>
    </location>
</feature>
<feature type="compositionally biased region" description="Polar residues" evidence="1">
    <location>
        <begin position="285"/>
        <end position="295"/>
    </location>
</feature>
<dbReference type="EMBL" id="CADCVR010000026">
    <property type="protein sequence ID" value="CAA9482268.1"/>
    <property type="molecule type" value="Genomic_DNA"/>
</dbReference>
<reference evidence="3" key="1">
    <citation type="submission" date="2020-02" db="EMBL/GenBank/DDBJ databases">
        <authorList>
            <person name="Meier V. D."/>
        </authorList>
    </citation>
    <scope>NUCLEOTIDE SEQUENCE</scope>
    <source>
        <strain evidence="3">AVDCRST_MAG53</strain>
    </source>
</reference>